<dbReference type="GO" id="GO:0000139">
    <property type="term" value="C:Golgi membrane"/>
    <property type="evidence" value="ECO:0007669"/>
    <property type="project" value="InterPro"/>
</dbReference>
<feature type="transmembrane region" description="Helical" evidence="5">
    <location>
        <begin position="115"/>
        <end position="133"/>
    </location>
</feature>
<dbReference type="Pfam" id="PF04142">
    <property type="entry name" value="Nuc_sug_transp"/>
    <property type="match status" value="1"/>
</dbReference>
<dbReference type="OrthoDB" id="408493at2759"/>
<feature type="transmembrane region" description="Helical" evidence="5">
    <location>
        <begin position="58"/>
        <end position="79"/>
    </location>
</feature>
<dbReference type="PANTHER" id="PTHR10231">
    <property type="entry name" value="NUCLEOTIDE-SUGAR TRANSMEMBRANE TRANSPORTER"/>
    <property type="match status" value="1"/>
</dbReference>
<comment type="subcellular location">
    <subcellularLocation>
        <location evidence="1">Membrane</location>
        <topology evidence="1">Multi-pass membrane protein</topology>
    </subcellularLocation>
</comment>
<evidence type="ECO:0000256" key="4">
    <source>
        <dbReference type="ARBA" id="ARBA00023136"/>
    </source>
</evidence>
<dbReference type="VEuPathDB" id="FungiDB:CDV56_100018"/>
<evidence type="ECO:0000313" key="6">
    <source>
        <dbReference type="EMBL" id="RHZ54834.1"/>
    </source>
</evidence>
<dbReference type="AlphaFoldDB" id="A0A397GZE4"/>
<feature type="transmembrane region" description="Helical" evidence="5">
    <location>
        <begin position="91"/>
        <end position="108"/>
    </location>
</feature>
<feature type="transmembrane region" description="Helical" evidence="5">
    <location>
        <begin position="30"/>
        <end position="46"/>
    </location>
</feature>
<evidence type="ECO:0000256" key="3">
    <source>
        <dbReference type="ARBA" id="ARBA00022989"/>
    </source>
</evidence>
<reference evidence="6" key="1">
    <citation type="submission" date="2018-08" db="EMBL/GenBank/DDBJ databases">
        <title>Draft genome sequence of azole-resistant Aspergillus thermomutatus (Neosartorya pseudofischeri) strain HMR AF 39, isolated from a human nasal aspirate.</title>
        <authorList>
            <person name="Parent-Michaud M."/>
            <person name="Dufresne P.J."/>
            <person name="Fournier E."/>
            <person name="Martineau C."/>
            <person name="Moreira S."/>
            <person name="Perkins V."/>
            <person name="De Repentigny L."/>
            <person name="Dufresne S.F."/>
        </authorList>
    </citation>
    <scope>NUCLEOTIDE SEQUENCE [LARGE SCALE GENOMIC DNA]</scope>
    <source>
        <strain evidence="6">HMR AF 39</strain>
    </source>
</reference>
<name>A0A397GZE4_ASPTH</name>
<evidence type="ECO:0000313" key="7">
    <source>
        <dbReference type="Proteomes" id="UP000215305"/>
    </source>
</evidence>
<evidence type="ECO:0000256" key="2">
    <source>
        <dbReference type="ARBA" id="ARBA00022692"/>
    </source>
</evidence>
<dbReference type="RefSeq" id="XP_026614100.1">
    <property type="nucleotide sequence ID" value="XM_026753637.1"/>
</dbReference>
<comment type="caution">
    <text evidence="6">The sequence shown here is derived from an EMBL/GenBank/DDBJ whole genome shotgun (WGS) entry which is preliminary data.</text>
</comment>
<dbReference type="Proteomes" id="UP000215305">
    <property type="component" value="Unassembled WGS sequence"/>
</dbReference>
<gene>
    <name evidence="6" type="ORF">CDV56_100018</name>
</gene>
<organism evidence="6 7">
    <name type="scientific">Aspergillus thermomutatus</name>
    <name type="common">Neosartorya pseudofischeri</name>
    <dbReference type="NCBI Taxonomy" id="41047"/>
    <lineage>
        <taxon>Eukaryota</taxon>
        <taxon>Fungi</taxon>
        <taxon>Dikarya</taxon>
        <taxon>Ascomycota</taxon>
        <taxon>Pezizomycotina</taxon>
        <taxon>Eurotiomycetes</taxon>
        <taxon>Eurotiomycetidae</taxon>
        <taxon>Eurotiales</taxon>
        <taxon>Aspergillaceae</taxon>
        <taxon>Aspergillus</taxon>
        <taxon>Aspergillus subgen. Fumigati</taxon>
    </lineage>
</organism>
<dbReference type="EMBL" id="NKHU02000106">
    <property type="protein sequence ID" value="RHZ54834.1"/>
    <property type="molecule type" value="Genomic_DNA"/>
</dbReference>
<keyword evidence="7" id="KW-1185">Reference proteome</keyword>
<evidence type="ECO:0000256" key="1">
    <source>
        <dbReference type="ARBA" id="ARBA00004141"/>
    </source>
</evidence>
<dbReference type="GeneID" id="38121992"/>
<protein>
    <recommendedName>
        <fullName evidence="8">EamA domain-containing protein</fullName>
    </recommendedName>
</protein>
<evidence type="ECO:0008006" key="8">
    <source>
        <dbReference type="Google" id="ProtNLM"/>
    </source>
</evidence>
<dbReference type="STRING" id="41047.A0A397GZE4"/>
<accession>A0A397GZE4</accession>
<dbReference type="InterPro" id="IPR007271">
    <property type="entry name" value="Nuc_sug_transpt"/>
</dbReference>
<keyword evidence="3 5" id="KW-1133">Transmembrane helix</keyword>
<dbReference type="GO" id="GO:0015165">
    <property type="term" value="F:pyrimidine nucleotide-sugar transmembrane transporter activity"/>
    <property type="evidence" value="ECO:0007669"/>
    <property type="project" value="InterPro"/>
</dbReference>
<keyword evidence="2 5" id="KW-0812">Transmembrane</keyword>
<keyword evidence="4 5" id="KW-0472">Membrane</keyword>
<evidence type="ECO:0000256" key="5">
    <source>
        <dbReference type="SAM" id="Phobius"/>
    </source>
</evidence>
<sequence length="151" mass="16060">MLLAGSSVALGGICIERSLKRANCFFVRNAQLAAHSFLFALLSFLWKCRTDVARFFDGYTVLAWAFVVLQASGGFLVAWCVQVTSSVTKNYAQGLGFALAVVGPLVMARGDIDRQLFVGVVLVLGAVVGSALVGQSTRVTGLAEKRVKSVV</sequence>
<proteinExistence type="predicted"/>